<dbReference type="PANTHER" id="PTHR38687">
    <property type="entry name" value="CELL DIVISION PROTEIN DEDD-RELATED"/>
    <property type="match status" value="1"/>
</dbReference>
<dbReference type="AlphaFoldDB" id="A0A3N1UWB6"/>
<feature type="region of interest" description="Disordered" evidence="1">
    <location>
        <begin position="110"/>
        <end position="160"/>
    </location>
</feature>
<dbReference type="SUPFAM" id="SSF110997">
    <property type="entry name" value="Sporulation related repeat"/>
    <property type="match status" value="1"/>
</dbReference>
<keyword evidence="2" id="KW-0812">Transmembrane</keyword>
<evidence type="ECO:0000313" key="5">
    <source>
        <dbReference type="Proteomes" id="UP000276223"/>
    </source>
</evidence>
<protein>
    <submittedName>
        <fullName evidence="4">Sporulation related protein</fullName>
    </submittedName>
</protein>
<keyword evidence="2" id="KW-0472">Membrane</keyword>
<dbReference type="InterPro" id="IPR036680">
    <property type="entry name" value="SPOR-like_sf"/>
</dbReference>
<keyword evidence="2" id="KW-1133">Transmembrane helix</keyword>
<reference evidence="4 5" key="1">
    <citation type="submission" date="2018-11" db="EMBL/GenBank/DDBJ databases">
        <title>Genomic Encyclopedia of Type Strains, Phase IV (KMG-IV): sequencing the most valuable type-strain genomes for metagenomic binning, comparative biology and taxonomic classification.</title>
        <authorList>
            <person name="Goeker M."/>
        </authorList>
    </citation>
    <scope>NUCLEOTIDE SEQUENCE [LARGE SCALE GENOMIC DNA]</scope>
    <source>
        <strain evidence="4 5">DSM 22027</strain>
    </source>
</reference>
<comment type="caution">
    <text evidence="4">The sequence shown here is derived from an EMBL/GenBank/DDBJ whole genome shotgun (WGS) entry which is preliminary data.</text>
</comment>
<sequence length="248" mass="27393">MSRLKDRTRQYEEENDPRWIRIHLTGFQAFLCVVVFFLSLSCVFVAGVLTGRGVSKESREALTVTGTFYRLLGLKSAEDEPVDNASETWIPPEKILASLESEKELISSQKPARSAPLRLPAAPESSQVSSPPMVKPNLTEHPVPPLTAHEGPSDSGPKASTSTEAYTLMVASMRREENATALVERLKKKGHKAAVEKIALSDQDVWYRVILGSFDSRQKALEYAARLNKEENLQAIVIRREGTSSGGN</sequence>
<accession>A0A3N1UWB6</accession>
<dbReference type="PANTHER" id="PTHR38687:SF1">
    <property type="entry name" value="CELL DIVISION PROTEIN DEDD"/>
    <property type="match status" value="1"/>
</dbReference>
<dbReference type="RefSeq" id="WP_123290381.1">
    <property type="nucleotide sequence ID" value="NZ_RJVA01000012.1"/>
</dbReference>
<gene>
    <name evidence="4" type="ORF">EDC27_1909</name>
</gene>
<dbReference type="OrthoDB" id="5458866at2"/>
<evidence type="ECO:0000313" key="4">
    <source>
        <dbReference type="EMBL" id="ROQ92211.1"/>
    </source>
</evidence>
<organism evidence="4 5">
    <name type="scientific">Desulfosoma caldarium</name>
    <dbReference type="NCBI Taxonomy" id="610254"/>
    <lineage>
        <taxon>Bacteria</taxon>
        <taxon>Pseudomonadati</taxon>
        <taxon>Thermodesulfobacteriota</taxon>
        <taxon>Syntrophobacteria</taxon>
        <taxon>Syntrophobacterales</taxon>
        <taxon>Syntrophobacteraceae</taxon>
        <taxon>Desulfosoma</taxon>
    </lineage>
</organism>
<dbReference type="GO" id="GO:0042834">
    <property type="term" value="F:peptidoglycan binding"/>
    <property type="evidence" value="ECO:0007669"/>
    <property type="project" value="InterPro"/>
</dbReference>
<keyword evidence="5" id="KW-1185">Reference proteome</keyword>
<feature type="domain" description="SPOR" evidence="3">
    <location>
        <begin position="160"/>
        <end position="240"/>
    </location>
</feature>
<name>A0A3N1UWB6_9BACT</name>
<dbReference type="InterPro" id="IPR007730">
    <property type="entry name" value="SPOR-like_dom"/>
</dbReference>
<dbReference type="PROSITE" id="PS51724">
    <property type="entry name" value="SPOR"/>
    <property type="match status" value="1"/>
</dbReference>
<evidence type="ECO:0000256" key="1">
    <source>
        <dbReference type="SAM" id="MobiDB-lite"/>
    </source>
</evidence>
<dbReference type="GO" id="GO:0032153">
    <property type="term" value="C:cell division site"/>
    <property type="evidence" value="ECO:0007669"/>
    <property type="project" value="TreeGrafter"/>
</dbReference>
<dbReference type="InterPro" id="IPR052521">
    <property type="entry name" value="Cell_div_SPOR-domain"/>
</dbReference>
<dbReference type="EMBL" id="RJVA01000012">
    <property type="protein sequence ID" value="ROQ92211.1"/>
    <property type="molecule type" value="Genomic_DNA"/>
</dbReference>
<dbReference type="GO" id="GO:0032506">
    <property type="term" value="P:cytokinetic process"/>
    <property type="evidence" value="ECO:0007669"/>
    <property type="project" value="TreeGrafter"/>
</dbReference>
<dbReference type="GO" id="GO:0030428">
    <property type="term" value="C:cell septum"/>
    <property type="evidence" value="ECO:0007669"/>
    <property type="project" value="TreeGrafter"/>
</dbReference>
<feature type="transmembrane region" description="Helical" evidence="2">
    <location>
        <begin position="27"/>
        <end position="49"/>
    </location>
</feature>
<dbReference type="Gene3D" id="3.30.70.1070">
    <property type="entry name" value="Sporulation related repeat"/>
    <property type="match status" value="1"/>
</dbReference>
<feature type="compositionally biased region" description="Low complexity" evidence="1">
    <location>
        <begin position="111"/>
        <end position="123"/>
    </location>
</feature>
<evidence type="ECO:0000256" key="2">
    <source>
        <dbReference type="SAM" id="Phobius"/>
    </source>
</evidence>
<dbReference type="Proteomes" id="UP000276223">
    <property type="component" value="Unassembled WGS sequence"/>
</dbReference>
<dbReference type="Pfam" id="PF05036">
    <property type="entry name" value="SPOR"/>
    <property type="match status" value="1"/>
</dbReference>
<evidence type="ECO:0000259" key="3">
    <source>
        <dbReference type="PROSITE" id="PS51724"/>
    </source>
</evidence>
<proteinExistence type="predicted"/>